<comment type="similarity">
    <text evidence="1">Belongs to the hcp beta-lactamase family.</text>
</comment>
<dbReference type="EMBL" id="SMFV01000006">
    <property type="protein sequence ID" value="TCK02896.1"/>
    <property type="molecule type" value="Genomic_DNA"/>
</dbReference>
<feature type="chain" id="PRO_5020239256" evidence="3">
    <location>
        <begin position="19"/>
        <end position="421"/>
    </location>
</feature>
<comment type="caution">
    <text evidence="4">The sequence shown here is derived from an EMBL/GenBank/DDBJ whole genome shotgun (WGS) entry which is preliminary data.</text>
</comment>
<sequence>MLLRVLLALVLLVSNALAESPEVQKAMTAMKSGNLKEAYKILEASCKTGNQESCASLGEFYMNGWEVKRDLDKAYQLLSKACSEGIALGCSDIGIMYMEGLKFSKDPKKALKFFLKACNRNSFGQEIGCYNSGLAFFLGKGVDTDYSKALSFFLKSCNLGYTPGCNNVGIIYERGLVAKKDIKKALNFYNIACLSDDITAKKVGCYNLGKLLYKVGKKDEESLKKVTELLSTSCNLGYQAACDELKKISLTKERPSPFGLTVGVTTEDEFKEIVKNKGWQIVESGYRVIKNDISNPDVTGYKVAGLPLEKLKSAYFWFFKGKLMKIDYRLEEFMDKSTFYMYYDLLKNKYGTPLSYKKPQVSEGRALWKIGGVEIELYCPWVTTTTYLSYTDPDLYSKAAESDRAVYEEQTKKKAKSLEGI</sequence>
<dbReference type="Proteomes" id="UP000295777">
    <property type="component" value="Unassembled WGS sequence"/>
</dbReference>
<dbReference type="SMART" id="SM00671">
    <property type="entry name" value="SEL1"/>
    <property type="match status" value="5"/>
</dbReference>
<dbReference type="Pfam" id="PF08238">
    <property type="entry name" value="Sel1"/>
    <property type="match status" value="4"/>
</dbReference>
<dbReference type="RefSeq" id="WP_132527580.1">
    <property type="nucleotide sequence ID" value="NZ_SMFV01000006.1"/>
</dbReference>
<evidence type="ECO:0000256" key="1">
    <source>
        <dbReference type="ARBA" id="ARBA00008486"/>
    </source>
</evidence>
<gene>
    <name evidence="4" type="ORF">CLV27_1610</name>
</gene>
<dbReference type="OrthoDB" id="14742at2"/>
<dbReference type="PANTHER" id="PTHR13891:SF1">
    <property type="entry name" value="CYTOCHROME C OXIDASE ASSEMBLY FACTOR 7"/>
    <property type="match status" value="1"/>
</dbReference>
<keyword evidence="5" id="KW-1185">Reference proteome</keyword>
<dbReference type="SUPFAM" id="SSF81901">
    <property type="entry name" value="HCP-like"/>
    <property type="match status" value="1"/>
</dbReference>
<keyword evidence="3" id="KW-0732">Signal</keyword>
<evidence type="ECO:0000256" key="2">
    <source>
        <dbReference type="ARBA" id="ARBA00022737"/>
    </source>
</evidence>
<dbReference type="PANTHER" id="PTHR13891">
    <property type="entry name" value="CYTOCHROME C OXIDASE ASSEMBLY FACTOR 7"/>
    <property type="match status" value="1"/>
</dbReference>
<organism evidence="4 5">
    <name type="scientific">Phorcysia thermohydrogeniphila</name>
    <dbReference type="NCBI Taxonomy" id="936138"/>
    <lineage>
        <taxon>Bacteria</taxon>
        <taxon>Pseudomonadati</taxon>
        <taxon>Aquificota</taxon>
        <taxon>Aquificia</taxon>
        <taxon>Desulfurobacteriales</taxon>
        <taxon>Desulfurobacteriaceae</taxon>
        <taxon>Phorcysia</taxon>
    </lineage>
</organism>
<dbReference type="InterPro" id="IPR006597">
    <property type="entry name" value="Sel1-like"/>
</dbReference>
<protein>
    <submittedName>
        <fullName evidence="4">TPR repeat protein</fullName>
    </submittedName>
</protein>
<evidence type="ECO:0000313" key="4">
    <source>
        <dbReference type="EMBL" id="TCK02896.1"/>
    </source>
</evidence>
<reference evidence="4 5" key="1">
    <citation type="submission" date="2019-03" db="EMBL/GenBank/DDBJ databases">
        <title>Genomic Encyclopedia of Archaeal and Bacterial Type Strains, Phase II (KMG-II): from individual species to whole genera.</title>
        <authorList>
            <person name="Goeker M."/>
        </authorList>
    </citation>
    <scope>NUCLEOTIDE SEQUENCE [LARGE SCALE GENOMIC DNA]</scope>
    <source>
        <strain evidence="4 5">DSM 24425</strain>
    </source>
</reference>
<evidence type="ECO:0000256" key="3">
    <source>
        <dbReference type="SAM" id="SignalP"/>
    </source>
</evidence>
<dbReference type="Gene3D" id="1.25.40.10">
    <property type="entry name" value="Tetratricopeptide repeat domain"/>
    <property type="match status" value="1"/>
</dbReference>
<dbReference type="InterPro" id="IPR011990">
    <property type="entry name" value="TPR-like_helical_dom_sf"/>
</dbReference>
<accession>A0A4V2PCW8</accession>
<keyword evidence="2" id="KW-0677">Repeat</keyword>
<dbReference type="AlphaFoldDB" id="A0A4V2PCW8"/>
<evidence type="ECO:0000313" key="5">
    <source>
        <dbReference type="Proteomes" id="UP000295777"/>
    </source>
</evidence>
<dbReference type="InterPro" id="IPR040239">
    <property type="entry name" value="HcpB-like"/>
</dbReference>
<feature type="signal peptide" evidence="3">
    <location>
        <begin position="1"/>
        <end position="18"/>
    </location>
</feature>
<proteinExistence type="inferred from homology"/>
<name>A0A4V2PCW8_9BACT</name>